<comment type="similarity">
    <text evidence="1">Belongs to the cAMP-dependent kinase regulatory chain family.</text>
</comment>
<evidence type="ECO:0000256" key="3">
    <source>
        <dbReference type="ARBA" id="ARBA00022566"/>
    </source>
</evidence>
<evidence type="ECO:0000256" key="6">
    <source>
        <dbReference type="ARBA" id="ARBA00023149"/>
    </source>
</evidence>
<dbReference type="SUPFAM" id="SSF51206">
    <property type="entry name" value="cAMP-binding domain-like"/>
    <property type="match status" value="2"/>
</dbReference>
<evidence type="ECO:0000256" key="2">
    <source>
        <dbReference type="ARBA" id="ARBA00022553"/>
    </source>
</evidence>
<evidence type="ECO:0000259" key="9">
    <source>
        <dbReference type="PROSITE" id="PS50042"/>
    </source>
</evidence>
<evidence type="ECO:0000256" key="7">
    <source>
        <dbReference type="PIRSR" id="PIRSR000548-1"/>
    </source>
</evidence>
<evidence type="ECO:0000313" key="11">
    <source>
        <dbReference type="Proteomes" id="UP001485043"/>
    </source>
</evidence>
<feature type="compositionally biased region" description="Polar residues" evidence="8">
    <location>
        <begin position="27"/>
        <end position="38"/>
    </location>
</feature>
<feature type="binding site" evidence="7">
    <location>
        <position position="267"/>
    </location>
    <ligand>
        <name>3',5'-cyclic AMP</name>
        <dbReference type="ChEBI" id="CHEBI:58165"/>
        <label>2</label>
    </ligand>
</feature>
<evidence type="ECO:0000256" key="8">
    <source>
        <dbReference type="SAM" id="MobiDB-lite"/>
    </source>
</evidence>
<dbReference type="PROSITE" id="PS00888">
    <property type="entry name" value="CNMP_BINDING_1"/>
    <property type="match status" value="1"/>
</dbReference>
<dbReference type="GO" id="GO:0005952">
    <property type="term" value="C:cAMP-dependent protein kinase complex"/>
    <property type="evidence" value="ECO:0007669"/>
    <property type="project" value="InterPro"/>
</dbReference>
<feature type="domain" description="Cyclic nucleotide-binding" evidence="9">
    <location>
        <begin position="67"/>
        <end position="182"/>
    </location>
</feature>
<dbReference type="SMART" id="SM00100">
    <property type="entry name" value="cNMP"/>
    <property type="match status" value="2"/>
</dbReference>
<feature type="compositionally biased region" description="Polar residues" evidence="8">
    <location>
        <begin position="313"/>
        <end position="326"/>
    </location>
</feature>
<dbReference type="PIRSF" id="PIRSF000548">
    <property type="entry name" value="PK_regulatory"/>
    <property type="match status" value="1"/>
</dbReference>
<dbReference type="InterPro" id="IPR018488">
    <property type="entry name" value="cNMP-bd_CS"/>
</dbReference>
<dbReference type="PANTHER" id="PTHR11635">
    <property type="entry name" value="CAMP-DEPENDENT PROTEIN KINASE REGULATORY CHAIN"/>
    <property type="match status" value="1"/>
</dbReference>
<keyword evidence="5 7" id="KW-0547">Nucleotide-binding</keyword>
<accession>A0AAW1RKM1</accession>
<feature type="region of interest" description="Disordered" evidence="8">
    <location>
        <begin position="313"/>
        <end position="341"/>
    </location>
</feature>
<organism evidence="10 11">
    <name type="scientific">Apatococcus fuscideae</name>
    <dbReference type="NCBI Taxonomy" id="2026836"/>
    <lineage>
        <taxon>Eukaryota</taxon>
        <taxon>Viridiplantae</taxon>
        <taxon>Chlorophyta</taxon>
        <taxon>core chlorophytes</taxon>
        <taxon>Trebouxiophyceae</taxon>
        <taxon>Chlorellales</taxon>
        <taxon>Chlorellaceae</taxon>
        <taxon>Apatococcus</taxon>
    </lineage>
</organism>
<keyword evidence="3 7" id="KW-0116">cAMP-binding</keyword>
<dbReference type="InterPro" id="IPR050503">
    <property type="entry name" value="cAMP-dep_PK_reg_su-like"/>
</dbReference>
<dbReference type="GO" id="GO:0034236">
    <property type="term" value="F:protein kinase A catalytic subunit binding"/>
    <property type="evidence" value="ECO:0007669"/>
    <property type="project" value="TreeGrafter"/>
</dbReference>
<dbReference type="GO" id="GO:0005829">
    <property type="term" value="C:cytosol"/>
    <property type="evidence" value="ECO:0007669"/>
    <property type="project" value="TreeGrafter"/>
</dbReference>
<feature type="domain" description="Cyclic nucleotide-binding" evidence="9">
    <location>
        <begin position="185"/>
        <end position="308"/>
    </location>
</feature>
<dbReference type="CDD" id="cd00038">
    <property type="entry name" value="CAP_ED"/>
    <property type="match status" value="2"/>
</dbReference>
<keyword evidence="2" id="KW-0597">Phosphoprotein</keyword>
<keyword evidence="6 7" id="KW-0114">cAMP</keyword>
<dbReference type="PANTHER" id="PTHR11635:SF152">
    <property type="entry name" value="CAMP-DEPENDENT PROTEIN KINASE TYPE I REGULATORY SUBUNIT-RELATED"/>
    <property type="match status" value="1"/>
</dbReference>
<evidence type="ECO:0000313" key="10">
    <source>
        <dbReference type="EMBL" id="KAK9834249.1"/>
    </source>
</evidence>
<dbReference type="GO" id="GO:0030552">
    <property type="term" value="F:cAMP binding"/>
    <property type="evidence" value="ECO:0007669"/>
    <property type="project" value="UniProtKB-KW"/>
</dbReference>
<dbReference type="AlphaFoldDB" id="A0AAW1RKM1"/>
<sequence length="341" mass="37545">MDRTASGAAMVHVEPEFRPGRRGGVSAENSSSLPSTTRLTEKSPEEKERIQKAMQHSIFMTGQHLRLDSEQYDTIVSSMFPVTVTSGQKVIREGQEGDNFYVIEEGVFKATKMVGSARKELFTYEHHGAFGELAMMYNCPRAATVEAQTPGALWAVDRSTFRSIIVDSMIRRREHHEELLSNMPVFSALTAENRAAIADCLVQETYEDQAVILREGDALTSVSKFYLVESGTIECWKVVNGERRMVKTIQQNECFGEVALVTKGAARAADCIAKGKVTVLAMARDAFERLMGPAEEVLSKTVAEYTRLNEQLAQQGSRHPSLTSQAPLLPENGTAEGGSST</sequence>
<comment type="caution">
    <text evidence="10">The sequence shown here is derived from an EMBL/GenBank/DDBJ whole genome shotgun (WGS) entry which is preliminary data.</text>
</comment>
<evidence type="ECO:0000256" key="1">
    <source>
        <dbReference type="ARBA" id="ARBA00005753"/>
    </source>
</evidence>
<feature type="binding site" evidence="7">
    <location>
        <position position="141"/>
    </location>
    <ligand>
        <name>3',5'-cyclic AMP</name>
        <dbReference type="ChEBI" id="CHEBI:58165"/>
        <label>1</label>
    </ligand>
</feature>
<gene>
    <name evidence="10" type="ORF">WJX84_012379</name>
</gene>
<dbReference type="InterPro" id="IPR000595">
    <property type="entry name" value="cNMP-bd_dom"/>
</dbReference>
<name>A0AAW1RKM1_9CHLO</name>
<dbReference type="PROSITE" id="PS50042">
    <property type="entry name" value="CNMP_BINDING_3"/>
    <property type="match status" value="2"/>
</dbReference>
<dbReference type="PROSITE" id="PS00889">
    <property type="entry name" value="CNMP_BINDING_2"/>
    <property type="match status" value="1"/>
</dbReference>
<keyword evidence="4" id="KW-0677">Repeat</keyword>
<feature type="binding site" evidence="7">
    <location>
        <position position="257"/>
    </location>
    <ligand>
        <name>3',5'-cyclic AMP</name>
        <dbReference type="ChEBI" id="CHEBI:58165"/>
        <label>2</label>
    </ligand>
</feature>
<dbReference type="PRINTS" id="PR00103">
    <property type="entry name" value="CAMPKINASE"/>
</dbReference>
<dbReference type="GO" id="GO:0004862">
    <property type="term" value="F:cAMP-dependent protein kinase inhibitor activity"/>
    <property type="evidence" value="ECO:0007669"/>
    <property type="project" value="TreeGrafter"/>
</dbReference>
<protein>
    <recommendedName>
        <fullName evidence="9">Cyclic nucleotide-binding domain-containing protein</fullName>
    </recommendedName>
</protein>
<dbReference type="Pfam" id="PF00027">
    <property type="entry name" value="cNMP_binding"/>
    <property type="match status" value="2"/>
</dbReference>
<evidence type="ECO:0000256" key="4">
    <source>
        <dbReference type="ARBA" id="ARBA00022737"/>
    </source>
</evidence>
<keyword evidence="11" id="KW-1185">Reference proteome</keyword>
<feature type="binding site" evidence="7">
    <location>
        <position position="132"/>
    </location>
    <ligand>
        <name>3',5'-cyclic AMP</name>
        <dbReference type="ChEBI" id="CHEBI:58165"/>
        <label>1</label>
    </ligand>
</feature>
<reference evidence="10 11" key="1">
    <citation type="journal article" date="2024" name="Nat. Commun.">
        <title>Phylogenomics reveals the evolutionary origins of lichenization in chlorophyte algae.</title>
        <authorList>
            <person name="Puginier C."/>
            <person name="Libourel C."/>
            <person name="Otte J."/>
            <person name="Skaloud P."/>
            <person name="Haon M."/>
            <person name="Grisel S."/>
            <person name="Petersen M."/>
            <person name="Berrin J.G."/>
            <person name="Delaux P.M."/>
            <person name="Dal Grande F."/>
            <person name="Keller J."/>
        </authorList>
    </citation>
    <scope>NUCLEOTIDE SEQUENCE [LARGE SCALE GENOMIC DNA]</scope>
    <source>
        <strain evidence="10 11">SAG 2523</strain>
    </source>
</reference>
<feature type="compositionally biased region" description="Basic and acidic residues" evidence="8">
    <location>
        <begin position="39"/>
        <end position="50"/>
    </location>
</feature>
<dbReference type="EMBL" id="JALJOV010002114">
    <property type="protein sequence ID" value="KAK9834249.1"/>
    <property type="molecule type" value="Genomic_DNA"/>
</dbReference>
<evidence type="ECO:0000256" key="5">
    <source>
        <dbReference type="ARBA" id="ARBA00022741"/>
    </source>
</evidence>
<feature type="region of interest" description="Disordered" evidence="8">
    <location>
        <begin position="1"/>
        <end position="50"/>
    </location>
</feature>
<dbReference type="Proteomes" id="UP001485043">
    <property type="component" value="Unassembled WGS sequence"/>
</dbReference>
<proteinExistence type="inferred from homology"/>
<dbReference type="InterPro" id="IPR018490">
    <property type="entry name" value="cNMP-bd_dom_sf"/>
</dbReference>
<dbReference type="InterPro" id="IPR012198">
    <property type="entry name" value="cAMP_dep_PK_reg_su"/>
</dbReference>
<dbReference type="InterPro" id="IPR014710">
    <property type="entry name" value="RmlC-like_jellyroll"/>
</dbReference>
<dbReference type="Gene3D" id="2.60.120.10">
    <property type="entry name" value="Jelly Rolls"/>
    <property type="match status" value="2"/>
</dbReference>